<dbReference type="Proteomes" id="UP000475862">
    <property type="component" value="Unassembled WGS sequence"/>
</dbReference>
<evidence type="ECO:0000256" key="1">
    <source>
        <dbReference type="SAM" id="Phobius"/>
    </source>
</evidence>
<sequence>MPYWTNVVLIIIVYLLFTYIQTICLSYKLFVVFLEIENFYFVIISNDIMMKIHLVRFTSLVYFQRKISYKLLRVDNITSNNSSYLPFNYCHKSSTDKNWPDLLNTRRNSLITEIGNRFEHQQKKYSLLLFFRNSYCAIINCFDNIVRIFSINNPKISFTVPAKVLAIDLGLIVLLMLMISSKVTLPFNMEGYIPFLTFFLSRGGSLRAFITNDDAEGTTEIVATLF</sequence>
<keyword evidence="1" id="KW-1133">Transmembrane helix</keyword>
<keyword evidence="3" id="KW-1185">Reference proteome</keyword>
<proteinExistence type="predicted"/>
<protein>
    <submittedName>
        <fullName evidence="2">Uncharacterized protein</fullName>
    </submittedName>
</protein>
<keyword evidence="1" id="KW-0812">Transmembrane</keyword>
<feature type="transmembrane region" description="Helical" evidence="1">
    <location>
        <begin position="39"/>
        <end position="63"/>
    </location>
</feature>
<organism evidence="2 3">
    <name type="scientific">Aphis glycines</name>
    <name type="common">Soybean aphid</name>
    <dbReference type="NCBI Taxonomy" id="307491"/>
    <lineage>
        <taxon>Eukaryota</taxon>
        <taxon>Metazoa</taxon>
        <taxon>Ecdysozoa</taxon>
        <taxon>Arthropoda</taxon>
        <taxon>Hexapoda</taxon>
        <taxon>Insecta</taxon>
        <taxon>Pterygota</taxon>
        <taxon>Neoptera</taxon>
        <taxon>Paraneoptera</taxon>
        <taxon>Hemiptera</taxon>
        <taxon>Sternorrhyncha</taxon>
        <taxon>Aphidomorpha</taxon>
        <taxon>Aphidoidea</taxon>
        <taxon>Aphididae</taxon>
        <taxon>Aphidini</taxon>
        <taxon>Aphis</taxon>
        <taxon>Aphis</taxon>
    </lineage>
</organism>
<accession>A0A6G0TGD4</accession>
<feature type="transmembrane region" description="Helical" evidence="1">
    <location>
        <begin position="7"/>
        <end position="33"/>
    </location>
</feature>
<gene>
    <name evidence="2" type="ORF">AGLY_010270</name>
</gene>
<dbReference type="AlphaFoldDB" id="A0A6G0TGD4"/>
<reference evidence="2 3" key="1">
    <citation type="submission" date="2019-08" db="EMBL/GenBank/DDBJ databases">
        <title>The genome of the soybean aphid Biotype 1, its phylome, world population structure and adaptation to the North American continent.</title>
        <authorList>
            <person name="Giordano R."/>
            <person name="Donthu R.K."/>
            <person name="Hernandez A.G."/>
            <person name="Wright C.L."/>
            <person name="Zimin A.V."/>
        </authorList>
    </citation>
    <scope>NUCLEOTIDE SEQUENCE [LARGE SCALE GENOMIC DNA]</scope>
    <source>
        <tissue evidence="2">Whole aphids</tissue>
    </source>
</reference>
<dbReference type="EMBL" id="VYZN01000040">
    <property type="protein sequence ID" value="KAE9532068.1"/>
    <property type="molecule type" value="Genomic_DNA"/>
</dbReference>
<comment type="caution">
    <text evidence="2">The sequence shown here is derived from an EMBL/GenBank/DDBJ whole genome shotgun (WGS) entry which is preliminary data.</text>
</comment>
<dbReference type="OrthoDB" id="277542at2759"/>
<name>A0A6G0TGD4_APHGL</name>
<evidence type="ECO:0000313" key="3">
    <source>
        <dbReference type="Proteomes" id="UP000475862"/>
    </source>
</evidence>
<feature type="transmembrane region" description="Helical" evidence="1">
    <location>
        <begin position="156"/>
        <end position="179"/>
    </location>
</feature>
<keyword evidence="1" id="KW-0472">Membrane</keyword>
<evidence type="ECO:0000313" key="2">
    <source>
        <dbReference type="EMBL" id="KAE9532068.1"/>
    </source>
</evidence>